<dbReference type="Proteomes" id="UP000264800">
    <property type="component" value="Unplaced"/>
</dbReference>
<dbReference type="InterPro" id="IPR041178">
    <property type="entry name" value="RPA43_OB"/>
</dbReference>
<dbReference type="GO" id="GO:0006352">
    <property type="term" value="P:DNA-templated transcription initiation"/>
    <property type="evidence" value="ECO:0007669"/>
    <property type="project" value="UniProtKB-UniRule"/>
</dbReference>
<dbReference type="Pfam" id="PF03876">
    <property type="entry name" value="SHS2_Rpb7-N"/>
    <property type="match status" value="1"/>
</dbReference>
<protein>
    <recommendedName>
        <fullName evidence="7">DNA-directed RNA polymerase subunit</fullName>
    </recommendedName>
</protein>
<evidence type="ECO:0000256" key="8">
    <source>
        <dbReference type="SAM" id="MobiDB-lite"/>
    </source>
</evidence>
<evidence type="ECO:0000256" key="3">
    <source>
        <dbReference type="ARBA" id="ARBA00022478"/>
    </source>
</evidence>
<dbReference type="InterPro" id="IPR041901">
    <property type="entry name" value="RNAP_I_Rpa43_N"/>
</dbReference>
<dbReference type="OrthoDB" id="10250504at2759"/>
<evidence type="ECO:0000259" key="9">
    <source>
        <dbReference type="Pfam" id="PF03876"/>
    </source>
</evidence>
<evidence type="ECO:0000313" key="12">
    <source>
        <dbReference type="Proteomes" id="UP000264800"/>
    </source>
</evidence>
<dbReference type="AlphaFoldDB" id="A0A3Q2ZUR5"/>
<evidence type="ECO:0000256" key="7">
    <source>
        <dbReference type="RuleBase" id="RU369086"/>
    </source>
</evidence>
<evidence type="ECO:0000313" key="11">
    <source>
        <dbReference type="Ensembl" id="ENSKMAP00000002034.1"/>
    </source>
</evidence>
<keyword evidence="4" id="KW-0597">Phosphoprotein</keyword>
<dbReference type="FunFam" id="3.30.1490.120:FF:000003">
    <property type="entry name" value="DNA-directed RNA polymerase I subunit RPA43"/>
    <property type="match status" value="1"/>
</dbReference>
<keyword evidence="6 7" id="KW-0539">Nucleus</keyword>
<comment type="subcellular location">
    <subcellularLocation>
        <location evidence="1">Nucleus</location>
        <location evidence="1">Nucleolus</location>
    </subcellularLocation>
</comment>
<dbReference type="GeneID" id="108238473"/>
<comment type="similarity">
    <text evidence="2">Belongs to the eukaryotic RPA43 RNA polymerase subunit family.</text>
</comment>
<dbReference type="InterPro" id="IPR045113">
    <property type="entry name" value="Rpb7-like"/>
</dbReference>
<dbReference type="InterPro" id="IPR036898">
    <property type="entry name" value="RNA_pol_Rpb7-like_N_sf"/>
</dbReference>
<evidence type="ECO:0000256" key="1">
    <source>
        <dbReference type="ARBA" id="ARBA00004604"/>
    </source>
</evidence>
<dbReference type="KEGG" id="kmr:108238473"/>
<dbReference type="Ensembl" id="ENSKMAT00000002082.1">
    <property type="protein sequence ID" value="ENSKMAP00000002034.1"/>
    <property type="gene ID" value="ENSKMAG00000001591.1"/>
</dbReference>
<dbReference type="InterPro" id="IPR005576">
    <property type="entry name" value="Rpb7-like_N"/>
</dbReference>
<feature type="compositionally biased region" description="Polar residues" evidence="8">
    <location>
        <begin position="281"/>
        <end position="293"/>
    </location>
</feature>
<dbReference type="Gene3D" id="2.40.50.1060">
    <property type="match status" value="1"/>
</dbReference>
<evidence type="ECO:0000256" key="2">
    <source>
        <dbReference type="ARBA" id="ARBA00005930"/>
    </source>
</evidence>
<dbReference type="CDD" id="cd04328">
    <property type="entry name" value="RNAP_I_Rpa43_N"/>
    <property type="match status" value="1"/>
</dbReference>
<feature type="compositionally biased region" description="Basic and acidic residues" evidence="8">
    <location>
        <begin position="249"/>
        <end position="258"/>
    </location>
</feature>
<dbReference type="GO" id="GO:0005736">
    <property type="term" value="C:RNA polymerase I complex"/>
    <property type="evidence" value="ECO:0007669"/>
    <property type="project" value="TreeGrafter"/>
</dbReference>
<comment type="function">
    <text evidence="7">DNA-dependent RNA polymerase which catalyzes the transcription of DNA into RNA using the four ribonucleoside triphosphates as substrates.</text>
</comment>
<proteinExistence type="inferred from homology"/>
<feature type="compositionally biased region" description="Basic residues" evidence="8">
    <location>
        <begin position="259"/>
        <end position="268"/>
    </location>
</feature>
<dbReference type="PANTHER" id="PTHR12709">
    <property type="entry name" value="DNA-DIRECTED RNA POLYMERASE II, III"/>
    <property type="match status" value="1"/>
</dbReference>
<evidence type="ECO:0000259" key="10">
    <source>
        <dbReference type="Pfam" id="PF17875"/>
    </source>
</evidence>
<dbReference type="Gene3D" id="3.30.1490.120">
    <property type="entry name" value="RNA polymerase Rpb7-like, N-terminal domain"/>
    <property type="match status" value="1"/>
</dbReference>
<reference evidence="11" key="2">
    <citation type="submission" date="2025-09" db="UniProtKB">
        <authorList>
            <consortium name="Ensembl"/>
        </authorList>
    </citation>
    <scope>IDENTIFICATION</scope>
</reference>
<evidence type="ECO:0000256" key="6">
    <source>
        <dbReference type="ARBA" id="ARBA00023242"/>
    </source>
</evidence>
<name>A0A3Q2ZUR5_KRYMA</name>
<feature type="region of interest" description="Disordered" evidence="8">
    <location>
        <begin position="225"/>
        <end position="370"/>
    </location>
</feature>
<dbReference type="GO" id="GO:0006362">
    <property type="term" value="P:transcription elongation by RNA polymerase I"/>
    <property type="evidence" value="ECO:0007669"/>
    <property type="project" value="TreeGrafter"/>
</dbReference>
<evidence type="ECO:0000256" key="5">
    <source>
        <dbReference type="ARBA" id="ARBA00023163"/>
    </source>
</evidence>
<feature type="domain" description="RNA polymerase Rpb7-like N-terminal" evidence="9">
    <location>
        <begin position="71"/>
        <end position="126"/>
    </location>
</feature>
<keyword evidence="12" id="KW-1185">Reference proteome</keyword>
<accession>A0A3Q2ZUR5</accession>
<keyword evidence="3 7" id="KW-0240">DNA-directed RNA polymerase</keyword>
<feature type="domain" description="RPA43 OB" evidence="10">
    <location>
        <begin position="141"/>
        <end position="340"/>
    </location>
</feature>
<dbReference type="OMA" id="LAMGPYG"/>
<evidence type="ECO:0000256" key="4">
    <source>
        <dbReference type="ARBA" id="ARBA00022553"/>
    </source>
</evidence>
<sequence>MANLEHAEDDQRHVNMPGEVPAACAAVKPDQASGGPGGAAGRVPGAVPSFAAASELLTAPYSCLVRNPHRRHVALAPLYLNKKRTGIREELDGELLKFSQSVNGVPLAYDNIRIVGQQGHIHDDSGYIHMDVEANFIVFQPKRGQKLLGKVNKLGVSHVGCLVHGCFNASIPRPNLVSVETWRDAGPRIGTELEFKVTALDADAAGVLLIRGQLDQTRVQELLAMSESSESGVPINQPDPQEVEPAAEPTHKSPDGTPKKKKKKKKDKIKLEETEEELTRTAPSQLNGTTDETNGTEEKKKKKKKKKEKDLKEEEQEMEISLVEDSGCFSDKPRRKRKHDSGADPTSGASDDHTPTKSKKKRKGEPEQYA</sequence>
<dbReference type="RefSeq" id="XP_017276091.1">
    <property type="nucleotide sequence ID" value="XM_017420602.3"/>
</dbReference>
<dbReference type="STRING" id="37003.ENSKMAP00000002034"/>
<dbReference type="Pfam" id="PF17875">
    <property type="entry name" value="RPA43_OB"/>
    <property type="match status" value="1"/>
</dbReference>
<dbReference type="CTD" id="221830"/>
<dbReference type="PANTHER" id="PTHR12709:SF5">
    <property type="entry name" value="DNA-DIRECTED RNA POLYMERASE I SUBUNIT RPA43"/>
    <property type="match status" value="1"/>
</dbReference>
<dbReference type="GeneTree" id="ENSGT00390000005553"/>
<organism evidence="11 12">
    <name type="scientific">Kryptolebias marmoratus</name>
    <name type="common">Mangrove killifish</name>
    <name type="synonym">Rivulus marmoratus</name>
    <dbReference type="NCBI Taxonomy" id="37003"/>
    <lineage>
        <taxon>Eukaryota</taxon>
        <taxon>Metazoa</taxon>
        <taxon>Chordata</taxon>
        <taxon>Craniata</taxon>
        <taxon>Vertebrata</taxon>
        <taxon>Euteleostomi</taxon>
        <taxon>Actinopterygii</taxon>
        <taxon>Neopterygii</taxon>
        <taxon>Teleostei</taxon>
        <taxon>Neoteleostei</taxon>
        <taxon>Acanthomorphata</taxon>
        <taxon>Ovalentaria</taxon>
        <taxon>Atherinomorphae</taxon>
        <taxon>Cyprinodontiformes</taxon>
        <taxon>Rivulidae</taxon>
        <taxon>Kryptolebias</taxon>
    </lineage>
</organism>
<reference evidence="11" key="1">
    <citation type="submission" date="2025-08" db="UniProtKB">
        <authorList>
            <consortium name="Ensembl"/>
        </authorList>
    </citation>
    <scope>IDENTIFICATION</scope>
</reference>
<keyword evidence="5 7" id="KW-0804">Transcription</keyword>